<comment type="caution">
    <text evidence="1">The sequence shown here is derived from an EMBL/GenBank/DDBJ whole genome shotgun (WGS) entry which is preliminary data.</text>
</comment>
<protein>
    <submittedName>
        <fullName evidence="1">Uncharacterized protein</fullName>
    </submittedName>
</protein>
<sequence length="106" mass="12098">MRHLDNLEPALTTLMESRRISLRELHEDTILVCWDDRDGDGGLPVGRVERESFRRSGMFGRTVEGWTAYCDDLDHPGHDPILAGDMLPDLNQAVRAVLRHLPSRYS</sequence>
<dbReference type="EMBL" id="BAAAMU010000006">
    <property type="protein sequence ID" value="GAA1618519.1"/>
    <property type="molecule type" value="Genomic_DNA"/>
</dbReference>
<reference evidence="2" key="1">
    <citation type="journal article" date="2019" name="Int. J. Syst. Evol. Microbiol.">
        <title>The Global Catalogue of Microorganisms (GCM) 10K type strain sequencing project: providing services to taxonomists for standard genome sequencing and annotation.</title>
        <authorList>
            <consortium name="The Broad Institute Genomics Platform"/>
            <consortium name="The Broad Institute Genome Sequencing Center for Infectious Disease"/>
            <person name="Wu L."/>
            <person name="Ma J."/>
        </authorList>
    </citation>
    <scope>NUCLEOTIDE SEQUENCE [LARGE SCALE GENOMIC DNA]</scope>
    <source>
        <strain evidence="2">JCM 13929</strain>
    </source>
</reference>
<name>A0ABP4QQ15_9ACTN</name>
<proteinExistence type="predicted"/>
<evidence type="ECO:0000313" key="1">
    <source>
        <dbReference type="EMBL" id="GAA1618519.1"/>
    </source>
</evidence>
<evidence type="ECO:0000313" key="2">
    <source>
        <dbReference type="Proteomes" id="UP001500064"/>
    </source>
</evidence>
<accession>A0ABP4QQ15</accession>
<dbReference type="Proteomes" id="UP001500064">
    <property type="component" value="Unassembled WGS sequence"/>
</dbReference>
<organism evidence="1 2">
    <name type="scientific">Nonomuraea maheshkhaliensis</name>
    <dbReference type="NCBI Taxonomy" id="419590"/>
    <lineage>
        <taxon>Bacteria</taxon>
        <taxon>Bacillati</taxon>
        <taxon>Actinomycetota</taxon>
        <taxon>Actinomycetes</taxon>
        <taxon>Streptosporangiales</taxon>
        <taxon>Streptosporangiaceae</taxon>
        <taxon>Nonomuraea</taxon>
    </lineage>
</organism>
<keyword evidence="2" id="KW-1185">Reference proteome</keyword>
<gene>
    <name evidence="1" type="ORF">GCM10009733_013540</name>
</gene>
<dbReference type="RefSeq" id="WP_346102271.1">
    <property type="nucleotide sequence ID" value="NZ_BAAAMU010000006.1"/>
</dbReference>